<evidence type="ECO:0000256" key="1">
    <source>
        <dbReference type="SAM" id="Phobius"/>
    </source>
</evidence>
<proteinExistence type="predicted"/>
<keyword evidence="1" id="KW-1133">Transmembrane helix</keyword>
<evidence type="ECO:0000313" key="2">
    <source>
        <dbReference type="EMBL" id="QHT10321.1"/>
    </source>
</evidence>
<name>A0A6C0D187_9ZZZZ</name>
<organism evidence="2">
    <name type="scientific">viral metagenome</name>
    <dbReference type="NCBI Taxonomy" id="1070528"/>
    <lineage>
        <taxon>unclassified sequences</taxon>
        <taxon>metagenomes</taxon>
        <taxon>organismal metagenomes</taxon>
    </lineage>
</organism>
<feature type="transmembrane region" description="Helical" evidence="1">
    <location>
        <begin position="138"/>
        <end position="158"/>
    </location>
</feature>
<dbReference type="EMBL" id="MN739520">
    <property type="protein sequence ID" value="QHT10321.1"/>
    <property type="molecule type" value="Genomic_DNA"/>
</dbReference>
<keyword evidence="1" id="KW-0472">Membrane</keyword>
<reference evidence="2" key="1">
    <citation type="journal article" date="2020" name="Nature">
        <title>Giant virus diversity and host interactions through global metagenomics.</title>
        <authorList>
            <person name="Schulz F."/>
            <person name="Roux S."/>
            <person name="Paez-Espino D."/>
            <person name="Jungbluth S."/>
            <person name="Walsh D.A."/>
            <person name="Denef V.J."/>
            <person name="McMahon K.D."/>
            <person name="Konstantinidis K.T."/>
            <person name="Eloe-Fadrosh E.A."/>
            <person name="Kyrpides N.C."/>
            <person name="Woyke T."/>
        </authorList>
    </citation>
    <scope>NUCLEOTIDE SEQUENCE</scope>
    <source>
        <strain evidence="2">GVMAG-M-3300023174-107</strain>
    </source>
</reference>
<protein>
    <submittedName>
        <fullName evidence="2">Uncharacterized protein</fullName>
    </submittedName>
</protein>
<dbReference type="AlphaFoldDB" id="A0A6C0D187"/>
<sequence>MTQKHVNDSQYKIYDPAYVDPSYNVKDFNTYLKVGGYDRTAPPNYLQQYVNDININSNYNYDIGLSTGLLKYLDSYKSDPNANNPNSAYKQRHIDVNKYYIMKYQSESYILKLIIFFCGLALIGSLFFLKGFINESLYILYLGIIISVAMITIVYNIYKLIYRDNTHFDEIDFGYMNDPGTDVNYPDISFDIVNPNLKIDKCV</sequence>
<keyword evidence="1" id="KW-0812">Transmembrane</keyword>
<accession>A0A6C0D187</accession>
<feature type="transmembrane region" description="Helical" evidence="1">
    <location>
        <begin position="109"/>
        <end position="132"/>
    </location>
</feature>